<feature type="compositionally biased region" description="Polar residues" evidence="1">
    <location>
        <begin position="25"/>
        <end position="34"/>
    </location>
</feature>
<protein>
    <submittedName>
        <fullName evidence="2">Uncharacterized protein</fullName>
    </submittedName>
</protein>
<evidence type="ECO:0000313" key="3">
    <source>
        <dbReference type="Proteomes" id="UP001054945"/>
    </source>
</evidence>
<accession>A0AAV4NJ76</accession>
<proteinExistence type="predicted"/>
<evidence type="ECO:0000313" key="2">
    <source>
        <dbReference type="EMBL" id="GIX83367.1"/>
    </source>
</evidence>
<dbReference type="Proteomes" id="UP001054945">
    <property type="component" value="Unassembled WGS sequence"/>
</dbReference>
<reference evidence="2 3" key="1">
    <citation type="submission" date="2021-06" db="EMBL/GenBank/DDBJ databases">
        <title>Caerostris extrusa draft genome.</title>
        <authorList>
            <person name="Kono N."/>
            <person name="Arakawa K."/>
        </authorList>
    </citation>
    <scope>NUCLEOTIDE SEQUENCE [LARGE SCALE GENOMIC DNA]</scope>
</reference>
<evidence type="ECO:0000256" key="1">
    <source>
        <dbReference type="SAM" id="MobiDB-lite"/>
    </source>
</evidence>
<feature type="region of interest" description="Disordered" evidence="1">
    <location>
        <begin position="1"/>
        <end position="46"/>
    </location>
</feature>
<organism evidence="2 3">
    <name type="scientific">Caerostris extrusa</name>
    <name type="common">Bark spider</name>
    <name type="synonym">Caerostris bankana</name>
    <dbReference type="NCBI Taxonomy" id="172846"/>
    <lineage>
        <taxon>Eukaryota</taxon>
        <taxon>Metazoa</taxon>
        <taxon>Ecdysozoa</taxon>
        <taxon>Arthropoda</taxon>
        <taxon>Chelicerata</taxon>
        <taxon>Arachnida</taxon>
        <taxon>Araneae</taxon>
        <taxon>Araneomorphae</taxon>
        <taxon>Entelegynae</taxon>
        <taxon>Araneoidea</taxon>
        <taxon>Araneidae</taxon>
        <taxon>Caerostris</taxon>
    </lineage>
</organism>
<dbReference type="EMBL" id="BPLR01020863">
    <property type="protein sequence ID" value="GIX83367.1"/>
    <property type="molecule type" value="Genomic_DNA"/>
</dbReference>
<sequence length="81" mass="9490">MSRHARKLPTSSPEPTVPPAVISRSMGQTAQNDTPFPERRKRTKKLKKIKRVLGKGGPKWEKYRRLWRRVTFHLGCIIQLR</sequence>
<gene>
    <name evidence="2" type="ORF">CEXT_677571</name>
</gene>
<name>A0AAV4NJ76_CAEEX</name>
<keyword evidence="3" id="KW-1185">Reference proteome</keyword>
<dbReference type="AlphaFoldDB" id="A0AAV4NJ76"/>
<comment type="caution">
    <text evidence="2">The sequence shown here is derived from an EMBL/GenBank/DDBJ whole genome shotgun (WGS) entry which is preliminary data.</text>
</comment>